<reference evidence="2 3" key="1">
    <citation type="submission" date="2023-05" db="EMBL/GenBank/DDBJ databases">
        <title>B98-5 Cell Line De Novo Hybrid Assembly: An Optical Mapping Approach.</title>
        <authorList>
            <person name="Kananen K."/>
            <person name="Auerbach J.A."/>
            <person name="Kautto E."/>
            <person name="Blachly J.S."/>
        </authorList>
    </citation>
    <scope>NUCLEOTIDE SEQUENCE [LARGE SCALE GENOMIC DNA]</scope>
    <source>
        <strain evidence="2">B95-8</strain>
        <tissue evidence="2">Cell line</tissue>
    </source>
</reference>
<keyword evidence="3" id="KW-1185">Reference proteome</keyword>
<gene>
    <name evidence="2" type="ORF">P7K49_001401</name>
</gene>
<accession>A0ABQ9WEZ8</accession>
<dbReference type="Pfam" id="PF14643">
    <property type="entry name" value="DUF4455"/>
    <property type="match status" value="1"/>
</dbReference>
<evidence type="ECO:0000313" key="3">
    <source>
        <dbReference type="Proteomes" id="UP001266305"/>
    </source>
</evidence>
<name>A0ABQ9WEZ8_SAGOE</name>
<dbReference type="PANTHER" id="PTHR21444">
    <property type="entry name" value="COILED-COIL DOMAIN-CONTAINING PROTEIN 180"/>
    <property type="match status" value="1"/>
</dbReference>
<evidence type="ECO:0000313" key="2">
    <source>
        <dbReference type="EMBL" id="KAK2120015.1"/>
    </source>
</evidence>
<dbReference type="Proteomes" id="UP001266305">
    <property type="component" value="Unassembled WGS sequence"/>
</dbReference>
<feature type="domain" description="DUF4455" evidence="1">
    <location>
        <begin position="1"/>
        <end position="93"/>
    </location>
</feature>
<dbReference type="InterPro" id="IPR028089">
    <property type="entry name" value="DUF4455"/>
</dbReference>
<comment type="caution">
    <text evidence="2">The sequence shown here is derived from an EMBL/GenBank/DDBJ whole genome shotgun (WGS) entry which is preliminary data.</text>
</comment>
<protein>
    <recommendedName>
        <fullName evidence="1">DUF4455 domain-containing protein</fullName>
    </recommendedName>
</protein>
<dbReference type="EMBL" id="JASSZA010000001">
    <property type="protein sequence ID" value="KAK2120015.1"/>
    <property type="molecule type" value="Genomic_DNA"/>
</dbReference>
<proteinExistence type="predicted"/>
<dbReference type="PANTHER" id="PTHR21444:SF14">
    <property type="entry name" value="COILED-COIL DOMAIN-CONTAINING PROTEIN 180"/>
    <property type="match status" value="1"/>
</dbReference>
<sequence>MNYALLGNRKAITQLFVNLMESTLQQELDSHHRWQGLVDTWKALKKEALLQNFSEFMANESIHTPAAVKKELEAMLKTQNTLQQRRLKHLCTIWYGWEGSTRRGAFGGPVWEAGVACTLSVPKPSFRLGRPTPSSLVLGWPPGPTFQSIPAPLTRKGMAHLLQKKLLVTGKQLERSNEQE</sequence>
<organism evidence="2 3">
    <name type="scientific">Saguinus oedipus</name>
    <name type="common">Cotton-top tamarin</name>
    <name type="synonym">Oedipomidas oedipus</name>
    <dbReference type="NCBI Taxonomy" id="9490"/>
    <lineage>
        <taxon>Eukaryota</taxon>
        <taxon>Metazoa</taxon>
        <taxon>Chordata</taxon>
        <taxon>Craniata</taxon>
        <taxon>Vertebrata</taxon>
        <taxon>Euteleostomi</taxon>
        <taxon>Mammalia</taxon>
        <taxon>Eutheria</taxon>
        <taxon>Euarchontoglires</taxon>
        <taxon>Primates</taxon>
        <taxon>Haplorrhini</taxon>
        <taxon>Platyrrhini</taxon>
        <taxon>Cebidae</taxon>
        <taxon>Callitrichinae</taxon>
        <taxon>Saguinus</taxon>
    </lineage>
</organism>
<evidence type="ECO:0000259" key="1">
    <source>
        <dbReference type="Pfam" id="PF14643"/>
    </source>
</evidence>